<dbReference type="InterPro" id="IPR000560">
    <property type="entry name" value="His_Pase_clade-2"/>
</dbReference>
<dbReference type="HOGENOM" id="CLU_020880_0_1_1"/>
<keyword evidence="1" id="KW-0378">Hydrolase</keyword>
<sequence>MPAITSGLASVGASGSPIPHLPNTAILPSHIFHNLGQYSPWFPASNLTDDAVPVDACEVTFVSQLERHGSRYPTGGAYKELRKTLRQIAKHLDHVPRATKDVKPTDGLDPQLEWLRHWVESKKTEDGGLRNRLGNSELTPYGQYEAYSSGRRFYEQYAHLFEDQEEALIDVNTDYQVTMDSKQARSSSLLEAVCSAPEVSASSNTWSTLHLLSSIRQAVCHLLSTSSSSSSAHASHKHTERPFVRASGADRVVTTSRFWLQGFAHSPHKPFRHAPPESAPWPQKGRPVVFDDLKSGKPHRRIHNLPKPDVIIPEARKSDKLGQTASNNTLDVYTCSAFERDYRDNAQSPAAHKTATFAHNATAAIRARLASQLGVRRGGSKDRRGERIHLEPRQVLQLFSLCAFDTAARLDPYGLLRNDVERNQDAVSPFCSLFRPEDFQSIYEVTTDIEKDYGFAAHNPLHKALATPWLRELVARLESRSPVMTPPTSINTTLDADRATFPMPSAKGPRAFVDFTHDNQLAPVIAALELWDEDHEWVTSLTTPFSGRLTVERLECAGEAYIRILVNSQPAHVSNGNWCPVSKKSHLPDSDQLCPLSAFLGPLTWVDQPNEWNKCYARKGRKGD</sequence>
<dbReference type="SUPFAM" id="SSF53254">
    <property type="entry name" value="Phosphoglycerate mutase-like"/>
    <property type="match status" value="1"/>
</dbReference>
<evidence type="ECO:0000313" key="2">
    <source>
        <dbReference type="EMBL" id="GAC94518.1"/>
    </source>
</evidence>
<dbReference type="STRING" id="1305764.R9P012"/>
<evidence type="ECO:0000313" key="3">
    <source>
        <dbReference type="Proteomes" id="UP000014071"/>
    </source>
</evidence>
<protein>
    <submittedName>
        <fullName evidence="2">3-phytase</fullName>
    </submittedName>
</protein>
<dbReference type="InterPro" id="IPR033379">
    <property type="entry name" value="Acid_Pase_AS"/>
</dbReference>
<dbReference type="InterPro" id="IPR029033">
    <property type="entry name" value="His_PPase_superfam"/>
</dbReference>
<name>R9P012_PSEHS</name>
<dbReference type="Gene3D" id="3.40.50.1240">
    <property type="entry name" value="Phosphoglycerate mutase-like"/>
    <property type="match status" value="1"/>
</dbReference>
<dbReference type="GeneID" id="24107384"/>
<dbReference type="OrthoDB" id="6509975at2759"/>
<keyword evidence="3" id="KW-1185">Reference proteome</keyword>
<dbReference type="RefSeq" id="XP_012188105.1">
    <property type="nucleotide sequence ID" value="XM_012332715.1"/>
</dbReference>
<reference evidence="3" key="1">
    <citation type="journal article" date="2013" name="Genome Announc.">
        <title>Draft genome sequence of the basidiomycetous yeast-like fungus Pseudozyma hubeiensis SY62, which produces an abundant amount of the biosurfactant mannosylerythritol lipids.</title>
        <authorList>
            <person name="Konishi M."/>
            <person name="Hatada Y."/>
            <person name="Horiuchi J."/>
        </authorList>
    </citation>
    <scope>NUCLEOTIDE SEQUENCE [LARGE SCALE GENOMIC DNA]</scope>
    <source>
        <strain evidence="3">SY62</strain>
    </source>
</reference>
<dbReference type="eggNOG" id="KOG1382">
    <property type="taxonomic scope" value="Eukaryota"/>
</dbReference>
<dbReference type="EMBL" id="DF238784">
    <property type="protein sequence ID" value="GAC94518.1"/>
    <property type="molecule type" value="Genomic_DNA"/>
</dbReference>
<dbReference type="Proteomes" id="UP000014071">
    <property type="component" value="Unassembled WGS sequence"/>
</dbReference>
<accession>R9P012</accession>
<dbReference type="AlphaFoldDB" id="R9P012"/>
<evidence type="ECO:0000256" key="1">
    <source>
        <dbReference type="ARBA" id="ARBA00022801"/>
    </source>
</evidence>
<dbReference type="Pfam" id="PF00328">
    <property type="entry name" value="His_Phos_2"/>
    <property type="match status" value="2"/>
</dbReference>
<dbReference type="CDD" id="cd07061">
    <property type="entry name" value="HP_HAP_like"/>
    <property type="match status" value="1"/>
</dbReference>
<dbReference type="GO" id="GO:0003993">
    <property type="term" value="F:acid phosphatase activity"/>
    <property type="evidence" value="ECO:0007669"/>
    <property type="project" value="TreeGrafter"/>
</dbReference>
<organism evidence="2 3">
    <name type="scientific">Pseudozyma hubeiensis (strain SY62)</name>
    <name type="common">Yeast</name>
    <dbReference type="NCBI Taxonomy" id="1305764"/>
    <lineage>
        <taxon>Eukaryota</taxon>
        <taxon>Fungi</taxon>
        <taxon>Dikarya</taxon>
        <taxon>Basidiomycota</taxon>
        <taxon>Ustilaginomycotina</taxon>
        <taxon>Ustilaginomycetes</taxon>
        <taxon>Ustilaginales</taxon>
        <taxon>Ustilaginaceae</taxon>
        <taxon>Pseudozyma</taxon>
    </lineage>
</organism>
<dbReference type="PANTHER" id="PTHR20963">
    <property type="entry name" value="MULTIPLE INOSITOL POLYPHOSPHATE PHOSPHATASE-RELATED"/>
    <property type="match status" value="1"/>
</dbReference>
<dbReference type="PROSITE" id="PS00616">
    <property type="entry name" value="HIS_ACID_PHOSPHAT_1"/>
    <property type="match status" value="1"/>
</dbReference>
<proteinExistence type="predicted"/>
<gene>
    <name evidence="2" type="ORF">PHSY_002090</name>
</gene>
<dbReference type="PANTHER" id="PTHR20963:SF24">
    <property type="entry name" value="3-PHYTASE B"/>
    <property type="match status" value="1"/>
</dbReference>